<keyword evidence="1" id="KW-0378">Hydrolase</keyword>
<dbReference type="AlphaFoldDB" id="A0A1M5S6I6"/>
<keyword evidence="4" id="KW-1185">Reference proteome</keyword>
<dbReference type="InterPro" id="IPR052016">
    <property type="entry name" value="Bact_Sigma-Reg"/>
</dbReference>
<evidence type="ECO:0000256" key="1">
    <source>
        <dbReference type="ARBA" id="ARBA00022801"/>
    </source>
</evidence>
<evidence type="ECO:0000313" key="3">
    <source>
        <dbReference type="EMBL" id="SHH34050.1"/>
    </source>
</evidence>
<dbReference type="Gene3D" id="3.30.450.40">
    <property type="match status" value="1"/>
</dbReference>
<dbReference type="PROSITE" id="PS50112">
    <property type="entry name" value="PAS"/>
    <property type="match status" value="1"/>
</dbReference>
<accession>A0A1M5S6I6</accession>
<dbReference type="Gene3D" id="3.60.40.10">
    <property type="entry name" value="PPM-type phosphatase domain"/>
    <property type="match status" value="1"/>
</dbReference>
<dbReference type="EMBL" id="FQVX01000007">
    <property type="protein sequence ID" value="SHH34050.1"/>
    <property type="molecule type" value="Genomic_DNA"/>
</dbReference>
<dbReference type="RefSeq" id="WP_083629030.1">
    <property type="nucleotide sequence ID" value="NZ_FQVX01000007.1"/>
</dbReference>
<dbReference type="InterPro" id="IPR036457">
    <property type="entry name" value="PPM-type-like_dom_sf"/>
</dbReference>
<dbReference type="SUPFAM" id="SSF81606">
    <property type="entry name" value="PP2C-like"/>
    <property type="match status" value="1"/>
</dbReference>
<dbReference type="OrthoDB" id="118142at2"/>
<dbReference type="InterPro" id="IPR003018">
    <property type="entry name" value="GAF"/>
</dbReference>
<dbReference type="PANTHER" id="PTHR43156:SF2">
    <property type="entry name" value="STAGE II SPORULATION PROTEIN E"/>
    <property type="match status" value="1"/>
</dbReference>
<dbReference type="PANTHER" id="PTHR43156">
    <property type="entry name" value="STAGE II SPORULATION PROTEIN E-RELATED"/>
    <property type="match status" value="1"/>
</dbReference>
<gene>
    <name evidence="3" type="ORF">SAMN05444351_4584</name>
</gene>
<dbReference type="SMART" id="SM00091">
    <property type="entry name" value="PAS"/>
    <property type="match status" value="1"/>
</dbReference>
<dbReference type="InterPro" id="IPR029016">
    <property type="entry name" value="GAF-like_dom_sf"/>
</dbReference>
<proteinExistence type="predicted"/>
<dbReference type="Pfam" id="PF07228">
    <property type="entry name" value="SpoIIE"/>
    <property type="match status" value="1"/>
</dbReference>
<dbReference type="Pfam" id="PF13185">
    <property type="entry name" value="GAF_2"/>
    <property type="match status" value="1"/>
</dbReference>
<dbReference type="Proteomes" id="UP000184471">
    <property type="component" value="Unassembled WGS sequence"/>
</dbReference>
<name>A0A1M5S6I6_9ACTN</name>
<dbReference type="SMART" id="SM00331">
    <property type="entry name" value="PP2C_SIG"/>
    <property type="match status" value="1"/>
</dbReference>
<dbReference type="Gene3D" id="3.30.450.20">
    <property type="entry name" value="PAS domain"/>
    <property type="match status" value="1"/>
</dbReference>
<dbReference type="Pfam" id="PF08448">
    <property type="entry name" value="PAS_4"/>
    <property type="match status" value="1"/>
</dbReference>
<dbReference type="STRING" id="1070870.SAMN05444351_4584"/>
<organism evidence="3 4">
    <name type="scientific">Geodermatophilus nigrescens</name>
    <dbReference type="NCBI Taxonomy" id="1070870"/>
    <lineage>
        <taxon>Bacteria</taxon>
        <taxon>Bacillati</taxon>
        <taxon>Actinomycetota</taxon>
        <taxon>Actinomycetes</taxon>
        <taxon>Geodermatophilales</taxon>
        <taxon>Geodermatophilaceae</taxon>
        <taxon>Geodermatophilus</taxon>
    </lineage>
</organism>
<dbReference type="InterPro" id="IPR035965">
    <property type="entry name" value="PAS-like_dom_sf"/>
</dbReference>
<evidence type="ECO:0000313" key="4">
    <source>
        <dbReference type="Proteomes" id="UP000184471"/>
    </source>
</evidence>
<dbReference type="SMART" id="SM00065">
    <property type="entry name" value="GAF"/>
    <property type="match status" value="1"/>
</dbReference>
<protein>
    <submittedName>
        <fullName evidence="3">Serine phosphatase RsbU, regulator of sigma subunit</fullName>
    </submittedName>
</protein>
<dbReference type="SUPFAM" id="SSF55781">
    <property type="entry name" value="GAF domain-like"/>
    <property type="match status" value="1"/>
</dbReference>
<evidence type="ECO:0000259" key="2">
    <source>
        <dbReference type="PROSITE" id="PS50112"/>
    </source>
</evidence>
<sequence>MADQPVAGPFPTVPLTRRTPGDPAALAALVDRLPAAVLALDPAGRLTWLNAAAERLLGALSPLLLGQVLAEVPGTAGRALASAGAEAADTGEPVTVQAAGGWYEVRAARAEEGLALTVSDVSRRRTVQERADRSAARATLLVRVAAELSGALDGVSALGRLARLVVPVLTDGCVVTVVDRDGRARDVGSWHADPDRRDLLARYARVRLDTLPPSSPVGRALRTGEPVSSAVTDVLALMSDDGTREMLRALRAESVVVLPLPAESRTVGVLSLYLDAGRQVSAEDLATARAVAVQAGRAIDRVGRQSRQIQLAEALQRSLLTDPPDFPGVEVVVRYVPAAEAARVGGDWYDAFRHPDGDAVVVIGDVVGHDTAAAAAMGQLRGLVRGIAHSSRGGPAEVLRGLDEAMATMHAGTLATAAVARLERGGTRLRWANAGHPPPVLLWPGGRVEALAHEEADLLLGVDPEAERREDVVALAPGTTVLLHTDGLVERRGSTLDEGTERLHAALAELAGAPLPQLCDELLARLLEGTPQDDVAVVAFTVRPPV</sequence>
<dbReference type="SUPFAM" id="SSF55785">
    <property type="entry name" value="PYP-like sensor domain (PAS domain)"/>
    <property type="match status" value="1"/>
</dbReference>
<dbReference type="GO" id="GO:0016791">
    <property type="term" value="F:phosphatase activity"/>
    <property type="evidence" value="ECO:0007669"/>
    <property type="project" value="TreeGrafter"/>
</dbReference>
<feature type="domain" description="PAS" evidence="2">
    <location>
        <begin position="22"/>
        <end position="67"/>
    </location>
</feature>
<dbReference type="InterPro" id="IPR013656">
    <property type="entry name" value="PAS_4"/>
</dbReference>
<dbReference type="InterPro" id="IPR001932">
    <property type="entry name" value="PPM-type_phosphatase-like_dom"/>
</dbReference>
<reference evidence="3 4" key="1">
    <citation type="submission" date="2016-11" db="EMBL/GenBank/DDBJ databases">
        <authorList>
            <person name="Jaros S."/>
            <person name="Januszkiewicz K."/>
            <person name="Wedrychowicz H."/>
        </authorList>
    </citation>
    <scope>NUCLEOTIDE SEQUENCE [LARGE SCALE GENOMIC DNA]</scope>
    <source>
        <strain evidence="3 4">DSM 45408</strain>
    </source>
</reference>
<dbReference type="InterPro" id="IPR000014">
    <property type="entry name" value="PAS"/>
</dbReference>